<accession>A0A8X6QRQ7</accession>
<gene>
    <name evidence="2" type="ORF">NPIL_55591</name>
</gene>
<dbReference type="AlphaFoldDB" id="A0A8X6QRQ7"/>
<evidence type="ECO:0000256" key="1">
    <source>
        <dbReference type="SAM" id="Phobius"/>
    </source>
</evidence>
<keyword evidence="1" id="KW-0812">Transmembrane</keyword>
<name>A0A8X6QRQ7_NEPPI</name>
<protein>
    <submittedName>
        <fullName evidence="2">Uncharacterized protein</fullName>
    </submittedName>
</protein>
<organism evidence="2 3">
    <name type="scientific">Nephila pilipes</name>
    <name type="common">Giant wood spider</name>
    <name type="synonym">Nephila maculata</name>
    <dbReference type="NCBI Taxonomy" id="299642"/>
    <lineage>
        <taxon>Eukaryota</taxon>
        <taxon>Metazoa</taxon>
        <taxon>Ecdysozoa</taxon>
        <taxon>Arthropoda</taxon>
        <taxon>Chelicerata</taxon>
        <taxon>Arachnida</taxon>
        <taxon>Araneae</taxon>
        <taxon>Araneomorphae</taxon>
        <taxon>Entelegynae</taxon>
        <taxon>Araneoidea</taxon>
        <taxon>Nephilidae</taxon>
        <taxon>Nephila</taxon>
    </lineage>
</organism>
<dbReference type="Proteomes" id="UP000887013">
    <property type="component" value="Unassembled WGS sequence"/>
</dbReference>
<keyword evidence="1" id="KW-0472">Membrane</keyword>
<evidence type="ECO:0000313" key="3">
    <source>
        <dbReference type="Proteomes" id="UP000887013"/>
    </source>
</evidence>
<sequence length="68" mass="7585">MSYFERSTAPNLAIFVHACLACLVGLTLIRPVALFGFKALVKIIRIKVINTVGGLREKGYHLMRTQSH</sequence>
<keyword evidence="3" id="KW-1185">Reference proteome</keyword>
<proteinExistence type="predicted"/>
<feature type="transmembrane region" description="Helical" evidence="1">
    <location>
        <begin position="12"/>
        <end position="37"/>
    </location>
</feature>
<evidence type="ECO:0000313" key="2">
    <source>
        <dbReference type="EMBL" id="GFU27602.1"/>
    </source>
</evidence>
<dbReference type="EMBL" id="BMAW01128829">
    <property type="protein sequence ID" value="GFU27602.1"/>
    <property type="molecule type" value="Genomic_DNA"/>
</dbReference>
<keyword evidence="1" id="KW-1133">Transmembrane helix</keyword>
<reference evidence="2" key="1">
    <citation type="submission" date="2020-08" db="EMBL/GenBank/DDBJ databases">
        <title>Multicomponent nature underlies the extraordinary mechanical properties of spider dragline silk.</title>
        <authorList>
            <person name="Kono N."/>
            <person name="Nakamura H."/>
            <person name="Mori M."/>
            <person name="Yoshida Y."/>
            <person name="Ohtoshi R."/>
            <person name="Malay A.D."/>
            <person name="Moran D.A.P."/>
            <person name="Tomita M."/>
            <person name="Numata K."/>
            <person name="Arakawa K."/>
        </authorList>
    </citation>
    <scope>NUCLEOTIDE SEQUENCE</scope>
</reference>
<comment type="caution">
    <text evidence="2">The sequence shown here is derived from an EMBL/GenBank/DDBJ whole genome shotgun (WGS) entry which is preliminary data.</text>
</comment>